<feature type="transmembrane region" description="Helical" evidence="2">
    <location>
        <begin position="379"/>
        <end position="397"/>
    </location>
</feature>
<feature type="compositionally biased region" description="Low complexity" evidence="1">
    <location>
        <begin position="118"/>
        <end position="129"/>
    </location>
</feature>
<feature type="domain" description="TRP C-terminal" evidence="4">
    <location>
        <begin position="198"/>
        <end position="591"/>
    </location>
</feature>
<feature type="transmembrane region" description="Helical" evidence="2">
    <location>
        <begin position="524"/>
        <end position="543"/>
    </location>
</feature>
<feature type="transmembrane region" description="Helical" evidence="2">
    <location>
        <begin position="555"/>
        <end position="581"/>
    </location>
</feature>
<accession>A0A5C3KZ73</accession>
<feature type="transmembrane region" description="Helical" evidence="2">
    <location>
        <begin position="493"/>
        <end position="512"/>
    </location>
</feature>
<feature type="transmembrane region" description="Helical" evidence="2">
    <location>
        <begin position="245"/>
        <end position="264"/>
    </location>
</feature>
<dbReference type="GO" id="GO:0055085">
    <property type="term" value="P:transmembrane transport"/>
    <property type="evidence" value="ECO:0007669"/>
    <property type="project" value="TreeGrafter"/>
</dbReference>
<dbReference type="AlphaFoldDB" id="A0A5C3KZ73"/>
<keyword evidence="6" id="KW-1185">Reference proteome</keyword>
<dbReference type="GO" id="GO:0016020">
    <property type="term" value="C:membrane"/>
    <property type="evidence" value="ECO:0007669"/>
    <property type="project" value="TreeGrafter"/>
</dbReference>
<feature type="transmembrane region" description="Helical" evidence="2">
    <location>
        <begin position="467"/>
        <end position="487"/>
    </location>
</feature>
<dbReference type="EMBL" id="ML210275">
    <property type="protein sequence ID" value="TFK21218.1"/>
    <property type="molecule type" value="Genomic_DNA"/>
</dbReference>
<feature type="compositionally biased region" description="Pro residues" evidence="1">
    <location>
        <begin position="96"/>
        <end position="117"/>
    </location>
</feature>
<reference evidence="5 6" key="1">
    <citation type="journal article" date="2019" name="Nat. Ecol. Evol.">
        <title>Megaphylogeny resolves global patterns of mushroom evolution.</title>
        <authorList>
            <person name="Varga T."/>
            <person name="Krizsan K."/>
            <person name="Foldi C."/>
            <person name="Dima B."/>
            <person name="Sanchez-Garcia M."/>
            <person name="Sanchez-Ramirez S."/>
            <person name="Szollosi G.J."/>
            <person name="Szarkandi J.G."/>
            <person name="Papp V."/>
            <person name="Albert L."/>
            <person name="Andreopoulos W."/>
            <person name="Angelini C."/>
            <person name="Antonin V."/>
            <person name="Barry K.W."/>
            <person name="Bougher N.L."/>
            <person name="Buchanan P."/>
            <person name="Buyck B."/>
            <person name="Bense V."/>
            <person name="Catcheside P."/>
            <person name="Chovatia M."/>
            <person name="Cooper J."/>
            <person name="Damon W."/>
            <person name="Desjardin D."/>
            <person name="Finy P."/>
            <person name="Geml J."/>
            <person name="Haridas S."/>
            <person name="Hughes K."/>
            <person name="Justo A."/>
            <person name="Karasinski D."/>
            <person name="Kautmanova I."/>
            <person name="Kiss B."/>
            <person name="Kocsube S."/>
            <person name="Kotiranta H."/>
            <person name="LaButti K.M."/>
            <person name="Lechner B.E."/>
            <person name="Liimatainen K."/>
            <person name="Lipzen A."/>
            <person name="Lukacs Z."/>
            <person name="Mihaltcheva S."/>
            <person name="Morgado L.N."/>
            <person name="Niskanen T."/>
            <person name="Noordeloos M.E."/>
            <person name="Ohm R.A."/>
            <person name="Ortiz-Santana B."/>
            <person name="Ovrebo C."/>
            <person name="Racz N."/>
            <person name="Riley R."/>
            <person name="Savchenko A."/>
            <person name="Shiryaev A."/>
            <person name="Soop K."/>
            <person name="Spirin V."/>
            <person name="Szebenyi C."/>
            <person name="Tomsovsky M."/>
            <person name="Tulloss R.E."/>
            <person name="Uehling J."/>
            <person name="Grigoriev I.V."/>
            <person name="Vagvolgyi C."/>
            <person name="Papp T."/>
            <person name="Martin F.M."/>
            <person name="Miettinen O."/>
            <person name="Hibbett D.S."/>
            <person name="Nagy L.G."/>
        </authorList>
    </citation>
    <scope>NUCLEOTIDE SEQUENCE [LARGE SCALE GENOMIC DNA]</scope>
    <source>
        <strain evidence="5 6">CBS 121175</strain>
    </source>
</reference>
<organism evidence="5 6">
    <name type="scientific">Coprinopsis marcescibilis</name>
    <name type="common">Agaric fungus</name>
    <name type="synonym">Psathyrella marcescibilis</name>
    <dbReference type="NCBI Taxonomy" id="230819"/>
    <lineage>
        <taxon>Eukaryota</taxon>
        <taxon>Fungi</taxon>
        <taxon>Dikarya</taxon>
        <taxon>Basidiomycota</taxon>
        <taxon>Agaricomycotina</taxon>
        <taxon>Agaricomycetes</taxon>
        <taxon>Agaricomycetidae</taxon>
        <taxon>Agaricales</taxon>
        <taxon>Agaricineae</taxon>
        <taxon>Psathyrellaceae</taxon>
        <taxon>Coprinopsis</taxon>
    </lineage>
</organism>
<feature type="transmembrane region" description="Helical" evidence="2">
    <location>
        <begin position="189"/>
        <end position="209"/>
    </location>
</feature>
<dbReference type="InterPro" id="IPR010308">
    <property type="entry name" value="TRP_C"/>
</dbReference>
<dbReference type="GO" id="GO:0009272">
    <property type="term" value="P:fungal-type cell wall biogenesis"/>
    <property type="evidence" value="ECO:0007669"/>
    <property type="project" value="TreeGrafter"/>
</dbReference>
<evidence type="ECO:0000256" key="2">
    <source>
        <dbReference type="SAM" id="Phobius"/>
    </source>
</evidence>
<dbReference type="STRING" id="230819.A0A5C3KZ73"/>
<name>A0A5C3KZ73_COPMA</name>
<feature type="chain" id="PRO_5022668513" description="TRP C-terminal domain-containing protein" evidence="3">
    <location>
        <begin position="20"/>
        <end position="611"/>
    </location>
</feature>
<keyword evidence="2" id="KW-1133">Transmembrane helix</keyword>
<sequence>MTFSLIALLLIALPAHVYAQTACIRAFQLDTIGYFQGFLLREDADVPATWCPYWERACDYYNDNCATLTCDYTDLATGCSVVVDPDAVPAGALVPAAPPTPSPPPPPISTLSPPPLSGPTTPNNTSTPGFSGAVAPRPTYDYGSSGVPTGDIFATYPVGGVGSALPAVAAISSFPTHTPLPGESEASSYAILGITVLLVVGGIVGAVVAMKYTHSASEKGFDKPETRAAPGPAKGGVASSAIDPVLLLLHFQFISTTGFLSLSYPHNYLGFTYHFSFANFISPVFTTISSELAGTCWMTSSQVRADVSETATGFQAVARRYGLQPGTLAGVVNLGVILGFGLAQCIVLIVTLFSVIFKRSSNEGLRRMGERWPSMASNLSLRLCLWVWGTVATFAFYQFQIPCPSTIPLVLSIVEFCVILLALLTVSTLITRAASKYGIAKLYSTEEEESVYARRWGSLYSSYKPNYFKYFMADYLWVMSRSAIIAFAQYRGLIQVSALGGLEFAILLLLLIQRPYDTGAANTVYIGFAVVRMLSTGLLATFIPGVASSERQKETAAIVIIAITMTYAGAVALILIFKLVAGIIDMRKKRQGTSEQVSATTQTADSQEEEK</sequence>
<dbReference type="PANTHER" id="PTHR31145:SF2">
    <property type="entry name" value="FLAVIN CARRIER PROTEIN 2"/>
    <property type="match status" value="1"/>
</dbReference>
<dbReference type="InterPro" id="IPR040241">
    <property type="entry name" value="TRP_Flc/Pkd2-like"/>
</dbReference>
<evidence type="ECO:0000259" key="4">
    <source>
        <dbReference type="Pfam" id="PF06011"/>
    </source>
</evidence>
<feature type="transmembrane region" description="Helical" evidence="2">
    <location>
        <begin position="331"/>
        <end position="358"/>
    </location>
</feature>
<proteinExistence type="predicted"/>
<evidence type="ECO:0000256" key="1">
    <source>
        <dbReference type="SAM" id="MobiDB-lite"/>
    </source>
</evidence>
<keyword evidence="3" id="KW-0732">Signal</keyword>
<protein>
    <recommendedName>
        <fullName evidence="4">TRP C-terminal domain-containing protein</fullName>
    </recommendedName>
</protein>
<gene>
    <name evidence="5" type="ORF">FA15DRAFT_707425</name>
</gene>
<dbReference type="Pfam" id="PF06011">
    <property type="entry name" value="TRP"/>
    <property type="match status" value="1"/>
</dbReference>
<feature type="region of interest" description="Disordered" evidence="1">
    <location>
        <begin position="93"/>
        <end position="135"/>
    </location>
</feature>
<evidence type="ECO:0000313" key="6">
    <source>
        <dbReference type="Proteomes" id="UP000307440"/>
    </source>
</evidence>
<dbReference type="Proteomes" id="UP000307440">
    <property type="component" value="Unassembled WGS sequence"/>
</dbReference>
<keyword evidence="2" id="KW-0812">Transmembrane</keyword>
<feature type="transmembrane region" description="Helical" evidence="2">
    <location>
        <begin position="409"/>
        <end position="431"/>
    </location>
</feature>
<dbReference type="PANTHER" id="PTHR31145">
    <property type="entry name" value="INTEGRAL MEMBRANE PROTEIN (AFU_ORTHOLOGUE AFUA_7G01610)"/>
    <property type="match status" value="1"/>
</dbReference>
<evidence type="ECO:0000313" key="5">
    <source>
        <dbReference type="EMBL" id="TFK21218.1"/>
    </source>
</evidence>
<evidence type="ECO:0000256" key="3">
    <source>
        <dbReference type="SAM" id="SignalP"/>
    </source>
</evidence>
<keyword evidence="2" id="KW-0472">Membrane</keyword>
<feature type="signal peptide" evidence="3">
    <location>
        <begin position="1"/>
        <end position="19"/>
    </location>
</feature>